<feature type="signal peptide" evidence="1">
    <location>
        <begin position="1"/>
        <end position="19"/>
    </location>
</feature>
<evidence type="ECO:0000313" key="2">
    <source>
        <dbReference type="EMBL" id="MBB1116612.1"/>
    </source>
</evidence>
<organism evidence="2 3">
    <name type="scientific">Stenotrophomonas koreensis</name>
    <dbReference type="NCBI Taxonomy" id="266128"/>
    <lineage>
        <taxon>Bacteria</taxon>
        <taxon>Pseudomonadati</taxon>
        <taxon>Pseudomonadota</taxon>
        <taxon>Gammaproteobacteria</taxon>
        <taxon>Lysobacterales</taxon>
        <taxon>Lysobacteraceae</taxon>
        <taxon>Stenotrophomonas</taxon>
    </lineage>
</organism>
<evidence type="ECO:0000256" key="1">
    <source>
        <dbReference type="SAM" id="SignalP"/>
    </source>
</evidence>
<keyword evidence="1" id="KW-0732">Signal</keyword>
<dbReference type="PROSITE" id="PS51257">
    <property type="entry name" value="PROKAR_LIPOPROTEIN"/>
    <property type="match status" value="1"/>
</dbReference>
<dbReference type="AlphaFoldDB" id="A0A7W3YUZ3"/>
<feature type="chain" id="PRO_5031427753" description="Lipoprotein" evidence="1">
    <location>
        <begin position="20"/>
        <end position="167"/>
    </location>
</feature>
<comment type="caution">
    <text evidence="2">The sequence shown here is derived from an EMBL/GenBank/DDBJ whole genome shotgun (WGS) entry which is preliminary data.</text>
</comment>
<evidence type="ECO:0008006" key="4">
    <source>
        <dbReference type="Google" id="ProtNLM"/>
    </source>
</evidence>
<sequence length="167" mass="17622">MKPIRGSCWLLVLCSAAGAGCEQPPASRAPATPPVSVPAEAVAGNLAATLASLPLKPGYYVATDTACSAASHATTVLLRREGIGGARDYCHFERIEQTGPQSYRVTQSCAELQGGLPAQTSVVTWTIPGATRFQTRSADGWEHRARHCEQSQMPAEWQANDIGDVTG</sequence>
<dbReference type="RefSeq" id="WP_182621845.1">
    <property type="nucleotide sequence ID" value="NZ_JACIUV010000002.1"/>
</dbReference>
<dbReference type="EMBL" id="JACIUV010000002">
    <property type="protein sequence ID" value="MBB1116612.1"/>
    <property type="molecule type" value="Genomic_DNA"/>
</dbReference>
<proteinExistence type="predicted"/>
<dbReference type="Proteomes" id="UP000550609">
    <property type="component" value="Unassembled WGS sequence"/>
</dbReference>
<name>A0A7W3YUZ3_9GAMM</name>
<reference evidence="2 3" key="1">
    <citation type="submission" date="2020-08" db="EMBL/GenBank/DDBJ databases">
        <title>Stenotrophomonas sp. W1S232.</title>
        <authorList>
            <person name="Deng Y."/>
        </authorList>
    </citation>
    <scope>NUCLEOTIDE SEQUENCE [LARGE SCALE GENOMIC DNA]</scope>
    <source>
        <strain evidence="2 3">W1S232</strain>
    </source>
</reference>
<evidence type="ECO:0000313" key="3">
    <source>
        <dbReference type="Proteomes" id="UP000550609"/>
    </source>
</evidence>
<accession>A0A7W3YUZ3</accession>
<protein>
    <recommendedName>
        <fullName evidence="4">Lipoprotein</fullName>
    </recommendedName>
</protein>
<gene>
    <name evidence="2" type="ORF">H4O09_06020</name>
</gene>